<evidence type="ECO:0000313" key="2">
    <source>
        <dbReference type="Proteomes" id="UP001186974"/>
    </source>
</evidence>
<dbReference type="EMBL" id="JAWDJW010000002">
    <property type="protein sequence ID" value="KAK3082265.1"/>
    <property type="molecule type" value="Genomic_DNA"/>
</dbReference>
<evidence type="ECO:0000313" key="1">
    <source>
        <dbReference type="EMBL" id="KAK3082265.1"/>
    </source>
</evidence>
<protein>
    <submittedName>
        <fullName evidence="1">Uncharacterized protein</fullName>
    </submittedName>
</protein>
<proteinExistence type="predicted"/>
<sequence length="837" mass="91092">MSRPQSAIYPTIVHHPALPKPSNTITLLLTNLRLLDLDRRHDWPNITASSLGSRSADQKHRVKCTEWALYRLFELWDLSETRDRLAPFFPPLEPLQSLNLRAALYRCLNGLKKNGVLGREIILRKTMLDECKDEKLFDIVLSFSTAVLKKGLAGQSRRRKECPTVVRRLVLTGRLGAGERESLLPLAVAHKASLNAVLRRKEAKHAQYLRFAEELHANSEELDVRSDACRVPHEQNGKAVSNDDIVHVRKQVQENWVGNGAWVDVLLYGDETEAGGSSFKRPFHEVWSELKDGTSQQESGEFGLLRELKARVQEQRSRLQQWKGFQAELQTSREPTIRSDMSAAARNEKVAFLKFDKHQHIKIGSVRNDIEDTSASRTRPSDYNARCGAVLDMMNEELLKASSRRREPRKSDQPILSEALPTPFMSKRRTPTRTNSDRAVPASPSATLNASTSGNGRLNGSRESEYSTASDADSTSAGAEQRIESENDLLQQTSPSFTNSDTASSSPTSRRLSPTPSRPETLRTLSPSSLASSSSPTPVSATTTTTSAESHLAAQIISSLSATTPSPTKKLRPLSLAERTRMSIARTTSESSSIPQLPSALDLENSPSPTTSHSPTTSPSPSSPLSPSMKAEERQDYVQQLQTTFNRRASLLERTRQSMSLLPAPPAQAGAAAAAAESSRSKRQSVRPSQHQHQQHFPVNQFETPMARKRIASPSASTIFNDVVVVGVVEEEGEGTPGSASAAGGGRGKAKTATPTEKLFSPDAGYESVFKSRPKIAVSPPTATADAETGTGTGGVVGEGEGAVTGGTGRRSLDAVLGDGGLWDGGDGSPLEKRVRR</sequence>
<reference evidence="1" key="1">
    <citation type="submission" date="2024-09" db="EMBL/GenBank/DDBJ databases">
        <title>Black Yeasts Isolated from many extreme environments.</title>
        <authorList>
            <person name="Coleine C."/>
            <person name="Stajich J.E."/>
            <person name="Selbmann L."/>
        </authorList>
    </citation>
    <scope>NUCLEOTIDE SEQUENCE</scope>
    <source>
        <strain evidence="1">CCFEE 5737</strain>
    </source>
</reference>
<dbReference type="Proteomes" id="UP001186974">
    <property type="component" value="Unassembled WGS sequence"/>
</dbReference>
<gene>
    <name evidence="1" type="ORF">LTS18_007821</name>
</gene>
<comment type="caution">
    <text evidence="1">The sequence shown here is derived from an EMBL/GenBank/DDBJ whole genome shotgun (WGS) entry which is preliminary data.</text>
</comment>
<keyword evidence="2" id="KW-1185">Reference proteome</keyword>
<accession>A0ACC3DZP6</accession>
<organism evidence="1 2">
    <name type="scientific">Coniosporium uncinatum</name>
    <dbReference type="NCBI Taxonomy" id="93489"/>
    <lineage>
        <taxon>Eukaryota</taxon>
        <taxon>Fungi</taxon>
        <taxon>Dikarya</taxon>
        <taxon>Ascomycota</taxon>
        <taxon>Pezizomycotina</taxon>
        <taxon>Dothideomycetes</taxon>
        <taxon>Dothideomycetes incertae sedis</taxon>
        <taxon>Coniosporium</taxon>
    </lineage>
</organism>
<name>A0ACC3DZP6_9PEZI</name>